<sequence>MRRTRLTTAVLATALGLAGALATGPVAGAAARAGCQYKVVWPTAGVYETPHPNSAVVKTKHAGDIVGASTCEGATYNEWSYVLVATDAAADGRGWMRAEAVVYV</sequence>
<dbReference type="KEGG" id="snw:BBN63_03190"/>
<proteinExistence type="predicted"/>
<protein>
    <submittedName>
        <fullName evidence="2">Glycosyltransferase</fullName>
    </submittedName>
</protein>
<accession>A0A1U9QMC4</accession>
<evidence type="ECO:0000313" key="2">
    <source>
        <dbReference type="EMBL" id="AQU65402.1"/>
    </source>
</evidence>
<organism evidence="2 3">
    <name type="scientific">Streptomyces niveus</name>
    <name type="common">Streptomyces spheroides</name>
    <dbReference type="NCBI Taxonomy" id="193462"/>
    <lineage>
        <taxon>Bacteria</taxon>
        <taxon>Bacillati</taxon>
        <taxon>Actinomycetota</taxon>
        <taxon>Actinomycetes</taxon>
        <taxon>Kitasatosporales</taxon>
        <taxon>Streptomycetaceae</taxon>
        <taxon>Streptomyces</taxon>
    </lineage>
</organism>
<keyword evidence="2" id="KW-0808">Transferase</keyword>
<reference evidence="2 3" key="1">
    <citation type="submission" date="2016-11" db="EMBL/GenBank/DDBJ databases">
        <title>Complete genome sequence of Streptomyces niveus SCSIO 3406.</title>
        <authorList>
            <person name="Zhu Q."/>
            <person name="Cheng W."/>
            <person name="Song Y."/>
            <person name="Li Q."/>
            <person name="Ju J."/>
        </authorList>
    </citation>
    <scope>NUCLEOTIDE SEQUENCE [LARGE SCALE GENOMIC DNA]</scope>
    <source>
        <strain evidence="2 3">SCSIO 3406</strain>
    </source>
</reference>
<dbReference type="EMBL" id="CP018047">
    <property type="protein sequence ID" value="AQU65402.1"/>
    <property type="molecule type" value="Genomic_DNA"/>
</dbReference>
<keyword evidence="1" id="KW-0732">Signal</keyword>
<feature type="chain" id="PRO_5038771324" evidence="1">
    <location>
        <begin position="23"/>
        <end position="104"/>
    </location>
</feature>
<dbReference type="GO" id="GO:0016740">
    <property type="term" value="F:transferase activity"/>
    <property type="evidence" value="ECO:0007669"/>
    <property type="project" value="UniProtKB-KW"/>
</dbReference>
<feature type="signal peptide" evidence="1">
    <location>
        <begin position="1"/>
        <end position="22"/>
    </location>
</feature>
<dbReference type="AlphaFoldDB" id="A0A1U9QMC4"/>
<dbReference type="RefSeq" id="WP_078073906.1">
    <property type="nucleotide sequence ID" value="NZ_CP018047.1"/>
</dbReference>
<evidence type="ECO:0000313" key="3">
    <source>
        <dbReference type="Proteomes" id="UP000189677"/>
    </source>
</evidence>
<name>A0A1U9QMC4_STRNV</name>
<gene>
    <name evidence="2" type="ORF">BBN63_03190</name>
</gene>
<dbReference type="Proteomes" id="UP000189677">
    <property type="component" value="Chromosome"/>
</dbReference>
<dbReference type="OrthoDB" id="4238223at2"/>
<keyword evidence="3" id="KW-1185">Reference proteome</keyword>
<evidence type="ECO:0000256" key="1">
    <source>
        <dbReference type="SAM" id="SignalP"/>
    </source>
</evidence>